<dbReference type="NCBIfam" id="TIGR00217">
    <property type="entry name" value="malQ"/>
    <property type="match status" value="1"/>
</dbReference>
<proteinExistence type="inferred from homology"/>
<evidence type="ECO:0000256" key="6">
    <source>
        <dbReference type="ARBA" id="ARBA00022679"/>
    </source>
</evidence>
<keyword evidence="6 10" id="KW-0808">Transferase</keyword>
<evidence type="ECO:0000313" key="13">
    <source>
        <dbReference type="Proteomes" id="UP000886857"/>
    </source>
</evidence>
<comment type="similarity">
    <text evidence="2 10">Belongs to the disproportionating enzyme family.</text>
</comment>
<dbReference type="Pfam" id="PF02446">
    <property type="entry name" value="Glyco_hydro_77"/>
    <property type="match status" value="1"/>
</dbReference>
<dbReference type="AlphaFoldDB" id="A0A9D1N9N2"/>
<evidence type="ECO:0000256" key="9">
    <source>
        <dbReference type="ARBA" id="ARBA00031501"/>
    </source>
</evidence>
<protein>
    <recommendedName>
        <fullName evidence="4 10">4-alpha-glucanotransferase</fullName>
        <ecNumber evidence="3 10">2.4.1.25</ecNumber>
    </recommendedName>
    <alternativeName>
        <fullName evidence="8 10">Amylomaltase</fullName>
    </alternativeName>
    <alternativeName>
        <fullName evidence="9 10">Disproportionating enzyme</fullName>
    </alternativeName>
</protein>
<sequence length="509" mass="57979">MKKLPAFARSAGVLLPLFSLPSAYGIGCFSRDVDLFVDIAADMGFHWWQVLPLTVIGAGNSPYSGLSTFAGNSLFISPLGLYEDGLITKEEEEAARYRGEPYLVDYDFARENTSRVLHLAFDRLTPTLREEMQKFAKEEEYWLEDYALFMALSRERGTEWWKWESGLARRESKALAEAREKYAREVDYYRFEQFVFFRQWRAVLERVHERGVRIIGDLPFYVATDSVDVWVRPSEFVLDKHNAPAAYAGVPPDAFADKGQVWGNCLYDFAAMKKNRYTWWRRRISHCLGLYDALRLDHFRAFYNYFSIPASSGSAADGHWEQGPGQELIDLIRMDNPDALFIAEDLGLIDPDCREFIDNSGIPTMRVFQFGFDGTPSVHLPYRYESRNVAYTGTHDNNTTLGWLYELNPAARDFALKYCGFSGAGWGSGGPSCMSTKVIIRTVLASAAVLAVIPVQDMLGYGADTRINIPGTPEGNWRFRMQYELMHTVDRDYFLDMNNTYGRLGGGRA</sequence>
<evidence type="ECO:0000256" key="7">
    <source>
        <dbReference type="ARBA" id="ARBA00023277"/>
    </source>
</evidence>
<reference evidence="12" key="2">
    <citation type="journal article" date="2021" name="PeerJ">
        <title>Extensive microbial diversity within the chicken gut microbiome revealed by metagenomics and culture.</title>
        <authorList>
            <person name="Gilroy R."/>
            <person name="Ravi A."/>
            <person name="Getino M."/>
            <person name="Pursley I."/>
            <person name="Horton D.L."/>
            <person name="Alikhan N.F."/>
            <person name="Baker D."/>
            <person name="Gharbi K."/>
            <person name="Hall N."/>
            <person name="Watson M."/>
            <person name="Adriaenssens E.M."/>
            <person name="Foster-Nyarko E."/>
            <person name="Jarju S."/>
            <person name="Secka A."/>
            <person name="Antonio M."/>
            <person name="Oren A."/>
            <person name="Chaudhuri R.R."/>
            <person name="La Ragione R."/>
            <person name="Hildebrand F."/>
            <person name="Pallen M.J."/>
        </authorList>
    </citation>
    <scope>NUCLEOTIDE SEQUENCE</scope>
    <source>
        <strain evidence="12">10406</strain>
    </source>
</reference>
<dbReference type="InterPro" id="IPR003385">
    <property type="entry name" value="Glyco_hydro_77"/>
</dbReference>
<dbReference type="Gene3D" id="3.20.20.80">
    <property type="entry name" value="Glycosidases"/>
    <property type="match status" value="1"/>
</dbReference>
<evidence type="ECO:0000256" key="11">
    <source>
        <dbReference type="SAM" id="SignalP"/>
    </source>
</evidence>
<dbReference type="EMBL" id="DVOE01000050">
    <property type="protein sequence ID" value="HIU98865.1"/>
    <property type="molecule type" value="Genomic_DNA"/>
</dbReference>
<dbReference type="EC" id="2.4.1.25" evidence="3 10"/>
<feature type="chain" id="PRO_5038628010" description="4-alpha-glucanotransferase" evidence="11">
    <location>
        <begin position="26"/>
        <end position="509"/>
    </location>
</feature>
<organism evidence="12 13">
    <name type="scientific">Candidatus Limadaptatus stercoripullorum</name>
    <dbReference type="NCBI Taxonomy" id="2840846"/>
    <lineage>
        <taxon>Bacteria</taxon>
        <taxon>Bacillati</taxon>
        <taxon>Bacillota</taxon>
        <taxon>Clostridia</taxon>
        <taxon>Eubacteriales</taxon>
        <taxon>Candidatus Limadaptatus</taxon>
    </lineage>
</organism>
<keyword evidence="11" id="KW-0732">Signal</keyword>
<dbReference type="SUPFAM" id="SSF51445">
    <property type="entry name" value="(Trans)glycosidases"/>
    <property type="match status" value="1"/>
</dbReference>
<feature type="signal peptide" evidence="11">
    <location>
        <begin position="1"/>
        <end position="25"/>
    </location>
</feature>
<keyword evidence="7 10" id="KW-0119">Carbohydrate metabolism</keyword>
<dbReference type="NCBIfam" id="NF011080">
    <property type="entry name" value="PRK14508.1-3"/>
    <property type="match status" value="1"/>
</dbReference>
<evidence type="ECO:0000256" key="10">
    <source>
        <dbReference type="RuleBase" id="RU361207"/>
    </source>
</evidence>
<dbReference type="PANTHER" id="PTHR32438">
    <property type="entry name" value="4-ALPHA-GLUCANOTRANSFERASE DPE1, CHLOROPLASTIC/AMYLOPLASTIC"/>
    <property type="match status" value="1"/>
</dbReference>
<evidence type="ECO:0000256" key="2">
    <source>
        <dbReference type="ARBA" id="ARBA00005684"/>
    </source>
</evidence>
<reference evidence="12" key="1">
    <citation type="submission" date="2020-10" db="EMBL/GenBank/DDBJ databases">
        <authorList>
            <person name="Gilroy R."/>
        </authorList>
    </citation>
    <scope>NUCLEOTIDE SEQUENCE</scope>
    <source>
        <strain evidence="12">10406</strain>
    </source>
</reference>
<comment type="catalytic activity">
    <reaction evidence="1 10">
        <text>Transfers a segment of a (1-&gt;4)-alpha-D-glucan to a new position in an acceptor, which may be glucose or a (1-&gt;4)-alpha-D-glucan.</text>
        <dbReference type="EC" id="2.4.1.25"/>
    </reaction>
</comment>
<dbReference type="Proteomes" id="UP000886857">
    <property type="component" value="Unassembled WGS sequence"/>
</dbReference>
<dbReference type="PANTHER" id="PTHR32438:SF5">
    <property type="entry name" value="4-ALPHA-GLUCANOTRANSFERASE DPE1, CHLOROPLASTIC_AMYLOPLASTIC"/>
    <property type="match status" value="1"/>
</dbReference>
<dbReference type="InterPro" id="IPR017853">
    <property type="entry name" value="GH"/>
</dbReference>
<gene>
    <name evidence="12" type="primary">malQ</name>
    <name evidence="12" type="ORF">IAC73_03370</name>
</gene>
<evidence type="ECO:0000256" key="5">
    <source>
        <dbReference type="ARBA" id="ARBA00022676"/>
    </source>
</evidence>
<evidence type="ECO:0000313" key="12">
    <source>
        <dbReference type="EMBL" id="HIU98865.1"/>
    </source>
</evidence>
<evidence type="ECO:0000256" key="4">
    <source>
        <dbReference type="ARBA" id="ARBA00020295"/>
    </source>
</evidence>
<evidence type="ECO:0000256" key="1">
    <source>
        <dbReference type="ARBA" id="ARBA00000439"/>
    </source>
</evidence>
<dbReference type="GO" id="GO:0005975">
    <property type="term" value="P:carbohydrate metabolic process"/>
    <property type="evidence" value="ECO:0007669"/>
    <property type="project" value="InterPro"/>
</dbReference>
<evidence type="ECO:0000256" key="3">
    <source>
        <dbReference type="ARBA" id="ARBA00012560"/>
    </source>
</evidence>
<evidence type="ECO:0000256" key="8">
    <source>
        <dbReference type="ARBA" id="ARBA00031423"/>
    </source>
</evidence>
<dbReference type="GO" id="GO:0004134">
    <property type="term" value="F:4-alpha-glucanotransferase activity"/>
    <property type="evidence" value="ECO:0007669"/>
    <property type="project" value="UniProtKB-EC"/>
</dbReference>
<name>A0A9D1N9N2_9FIRM</name>
<comment type="caution">
    <text evidence="12">The sequence shown here is derived from an EMBL/GenBank/DDBJ whole genome shotgun (WGS) entry which is preliminary data.</text>
</comment>
<accession>A0A9D1N9N2</accession>
<keyword evidence="5 10" id="KW-0328">Glycosyltransferase</keyword>